<protein>
    <recommendedName>
        <fullName evidence="4">Asl1-like glycosyl hydrolase catalytic domain-containing protein</fullName>
    </recommendedName>
</protein>
<dbReference type="SUPFAM" id="SSF51445">
    <property type="entry name" value="(Trans)glycosidases"/>
    <property type="match status" value="1"/>
</dbReference>
<sequence>MIRLLSSLLLFLAASAGAKDQAPLFRDFVGVCGHTVTFKPELYAPVCTWVRDYHPVPWDLAKDTSTLPTWPFAKNKVSWEKVYGSWKGSGLHINVCLMLDEMKDSWKSPAKDAEAYAASFAKEFGPGGKWPFVESIEIGNEPGLYTDEAYLELFDAMAKGIRAANPKVKIVTSNVEAGKSDRYWKSAPMFKDRAALYDVLQIHRYAIAEQWPVWKRTYPENPKVPYLSSIQDLLNWRDQNAPDKKVWVTEFGWDASSKTPDPKGEWAKWTDSTDEEQARYLVRSFFLFSAMNIDKAFVYFFNDKDEPKLHAASGLTRNYEPKPAYHAVAWMLKSLRDYRFNRVIKASLDEGYIYEFTPEKEGEPVVWAAWHATKEDVGISSVDSGKAFLKAELMPLSAGAVESRDASQIKRCGQRPILIWWK</sequence>
<dbReference type="OrthoDB" id="177731at2"/>
<evidence type="ECO:0000313" key="3">
    <source>
        <dbReference type="Proteomes" id="UP000321577"/>
    </source>
</evidence>
<dbReference type="Proteomes" id="UP000321577">
    <property type="component" value="Unassembled WGS sequence"/>
</dbReference>
<dbReference type="PANTHER" id="PTHR12631:SF10">
    <property type="entry name" value="BETA-XYLOSIDASE-LIKE PROTEIN-RELATED"/>
    <property type="match status" value="1"/>
</dbReference>
<dbReference type="AlphaFoldDB" id="A0A512M4H5"/>
<dbReference type="PANTHER" id="PTHR12631">
    <property type="entry name" value="ALPHA-L-IDURONIDASE"/>
    <property type="match status" value="1"/>
</dbReference>
<feature type="signal peptide" evidence="1">
    <location>
        <begin position="1"/>
        <end position="18"/>
    </location>
</feature>
<dbReference type="EMBL" id="BKAG01000004">
    <property type="protein sequence ID" value="GEP41633.1"/>
    <property type="molecule type" value="Genomic_DNA"/>
</dbReference>
<keyword evidence="1" id="KW-0732">Signal</keyword>
<feature type="chain" id="PRO_5022065787" description="Asl1-like glycosyl hydrolase catalytic domain-containing protein" evidence="1">
    <location>
        <begin position="19"/>
        <end position="422"/>
    </location>
</feature>
<keyword evidence="3" id="KW-1185">Reference proteome</keyword>
<evidence type="ECO:0008006" key="4">
    <source>
        <dbReference type="Google" id="ProtNLM"/>
    </source>
</evidence>
<dbReference type="Gene3D" id="3.20.20.80">
    <property type="entry name" value="Glycosidases"/>
    <property type="match status" value="1"/>
</dbReference>
<comment type="caution">
    <text evidence="2">The sequence shown here is derived from an EMBL/GenBank/DDBJ whole genome shotgun (WGS) entry which is preliminary data.</text>
</comment>
<evidence type="ECO:0000313" key="2">
    <source>
        <dbReference type="EMBL" id="GEP41633.1"/>
    </source>
</evidence>
<reference evidence="2 3" key="1">
    <citation type="submission" date="2019-07" db="EMBL/GenBank/DDBJ databases">
        <title>Whole genome shotgun sequence of Brevifollis gellanilyticus NBRC 108608.</title>
        <authorList>
            <person name="Hosoyama A."/>
            <person name="Uohara A."/>
            <person name="Ohji S."/>
            <person name="Ichikawa N."/>
        </authorList>
    </citation>
    <scope>NUCLEOTIDE SEQUENCE [LARGE SCALE GENOMIC DNA]</scope>
    <source>
        <strain evidence="2 3">NBRC 108608</strain>
    </source>
</reference>
<dbReference type="InterPro" id="IPR051923">
    <property type="entry name" value="Glycosyl_Hydrolase_39"/>
</dbReference>
<organism evidence="2 3">
    <name type="scientific">Brevifollis gellanilyticus</name>
    <dbReference type="NCBI Taxonomy" id="748831"/>
    <lineage>
        <taxon>Bacteria</taxon>
        <taxon>Pseudomonadati</taxon>
        <taxon>Verrucomicrobiota</taxon>
        <taxon>Verrucomicrobiia</taxon>
        <taxon>Verrucomicrobiales</taxon>
        <taxon>Verrucomicrobiaceae</taxon>
    </lineage>
</organism>
<proteinExistence type="predicted"/>
<accession>A0A512M4H5</accession>
<dbReference type="GO" id="GO:0004553">
    <property type="term" value="F:hydrolase activity, hydrolyzing O-glycosyl compounds"/>
    <property type="evidence" value="ECO:0007669"/>
    <property type="project" value="TreeGrafter"/>
</dbReference>
<name>A0A512M4H5_9BACT</name>
<dbReference type="InterPro" id="IPR017853">
    <property type="entry name" value="GH"/>
</dbReference>
<dbReference type="RefSeq" id="WP_146849092.1">
    <property type="nucleotide sequence ID" value="NZ_BKAG01000004.1"/>
</dbReference>
<gene>
    <name evidence="2" type="ORF">BGE01nite_09240</name>
</gene>
<evidence type="ECO:0000256" key="1">
    <source>
        <dbReference type="SAM" id="SignalP"/>
    </source>
</evidence>